<dbReference type="SUPFAM" id="SSF47473">
    <property type="entry name" value="EF-hand"/>
    <property type="match status" value="1"/>
</dbReference>
<dbReference type="GO" id="GO:0006897">
    <property type="term" value="P:endocytosis"/>
    <property type="evidence" value="ECO:0007669"/>
    <property type="project" value="UniProtKB-KW"/>
</dbReference>
<keyword evidence="15" id="KW-1185">Reference proteome</keyword>
<keyword evidence="3" id="KW-1003">Cell membrane</keyword>
<keyword evidence="5" id="KW-0479">Metal-binding</keyword>
<feature type="transmembrane region" description="Helical" evidence="10">
    <location>
        <begin position="422"/>
        <end position="446"/>
    </location>
</feature>
<dbReference type="CDD" id="cd00052">
    <property type="entry name" value="EH"/>
    <property type="match status" value="1"/>
</dbReference>
<dbReference type="EMBL" id="JACEGQ020000011">
    <property type="protein sequence ID" value="KAH8493432.1"/>
    <property type="molecule type" value="Genomic_DNA"/>
</dbReference>
<keyword evidence="4" id="KW-0254">Endocytosis</keyword>
<dbReference type="Gene3D" id="1.10.268.20">
    <property type="match status" value="2"/>
</dbReference>
<evidence type="ECO:0000256" key="2">
    <source>
        <dbReference type="ARBA" id="ARBA00004481"/>
    </source>
</evidence>
<dbReference type="InterPro" id="IPR027417">
    <property type="entry name" value="P-loop_NTPase"/>
</dbReference>
<evidence type="ECO:0000259" key="12">
    <source>
        <dbReference type="PROSITE" id="PS50222"/>
    </source>
</evidence>
<evidence type="ECO:0000256" key="9">
    <source>
        <dbReference type="ARBA" id="ARBA00023136"/>
    </source>
</evidence>
<dbReference type="CDD" id="cd09913">
    <property type="entry name" value="EHD"/>
    <property type="match status" value="1"/>
</dbReference>
<comment type="caution">
    <text evidence="14">The sequence shown here is derived from an EMBL/GenBank/DDBJ whole genome shotgun (WGS) entry which is preliminary data.</text>
</comment>
<feature type="domain" description="EF-hand" evidence="12">
    <location>
        <begin position="49"/>
        <end position="84"/>
    </location>
</feature>
<dbReference type="InterPro" id="IPR002048">
    <property type="entry name" value="EF_hand_dom"/>
</dbReference>
<keyword evidence="10" id="KW-0812">Transmembrane</keyword>
<dbReference type="GO" id="GO:0005509">
    <property type="term" value="F:calcium ion binding"/>
    <property type="evidence" value="ECO:0007669"/>
    <property type="project" value="InterPro"/>
</dbReference>
<proteinExistence type="predicted"/>
<dbReference type="SMART" id="SM00054">
    <property type="entry name" value="EFh"/>
    <property type="match status" value="2"/>
</dbReference>
<feature type="transmembrane region" description="Helical" evidence="10">
    <location>
        <begin position="391"/>
        <end position="410"/>
    </location>
</feature>
<evidence type="ECO:0000313" key="14">
    <source>
        <dbReference type="EMBL" id="KAH8493432.1"/>
    </source>
</evidence>
<protein>
    <submittedName>
        <fullName evidence="14">Uncharacterized protein</fullName>
    </submittedName>
</protein>
<evidence type="ECO:0000259" key="13">
    <source>
        <dbReference type="PROSITE" id="PS51718"/>
    </source>
</evidence>
<evidence type="ECO:0000313" key="15">
    <source>
        <dbReference type="Proteomes" id="UP000807159"/>
    </source>
</evidence>
<dbReference type="Pfam" id="PF00350">
    <property type="entry name" value="Dynamin_N"/>
    <property type="match status" value="1"/>
</dbReference>
<sequence length="650" mass="74087">MEEIGKSAGSSFSKEQQQIYKEWFNLADSDGDGRFTGNDATRFFAMSNISRQQLKQVWALADSKRQGFLGFTEFVTAMQLVSLAQAGHELTPDTIKTASKMEDVKPPLMDGIDALLAKNKSRISENDINGSTQLRLSTGTPQFGAKSSRKMPLNAVTSIIDGLKRLYIEKLKPLEATYRFNDFVSPLLTNSDFDARPMVMLLGQYSTGKTTFIKHLLRCNYPGAHIGPEPTTDRFVVVMSGHDERSIPGNTVAVQADMPFSGLTHFGGAFLSKFECAQMPHPLLDEITIVDTPGVLSGEKQRTQRSYDFTGVISWFAAKCDLILLLFDPHKLDISDEFKRVIASLRGNDDKIRVVLNKADQVDTQQLMRVYGALMWSLGKVLNTPEVMRVYIGYVLSLCFFSFFLFKSYLLFRLPCHHLPHFICFCLFLLLYPTDSFLSSYCKIFLLCMYNFFQLWNENPNAQPKMFYLFSVFAMSFKSCLYFSQLYVLSSLVLCSSCSSFNDKPINEETASQMFCELFEKEQNDLLMDLVDIPKKACDRRINEFVKRARAAKMHAYIISHLKKEMPAIMGKAKTQQRLIDNLEDEFAKVQREFHLPPGDFPNVEHFKEVLNGYSIDKFEKLKPKMIQAVDDMLGYEIPELLKSFRNPYA</sequence>
<dbReference type="PROSITE" id="PS50222">
    <property type="entry name" value="EF_HAND_2"/>
    <property type="match status" value="1"/>
</dbReference>
<dbReference type="GO" id="GO:0005886">
    <property type="term" value="C:plasma membrane"/>
    <property type="evidence" value="ECO:0007669"/>
    <property type="project" value="UniProtKB-SubCell"/>
</dbReference>
<evidence type="ECO:0000256" key="1">
    <source>
        <dbReference type="ARBA" id="ARBA00004413"/>
    </source>
</evidence>
<comment type="subcellular location">
    <subcellularLocation>
        <location evidence="1">Cell membrane</location>
        <topology evidence="1">Peripheral membrane protein</topology>
        <orientation evidence="1">Cytoplasmic side</orientation>
    </subcellularLocation>
    <subcellularLocation>
        <location evidence="2">Endosome membrane</location>
        <topology evidence="2">Peripheral membrane protein</topology>
    </subcellularLocation>
</comment>
<dbReference type="InterPro" id="IPR040990">
    <property type="entry name" value="DUF5600"/>
</dbReference>
<evidence type="ECO:0000256" key="6">
    <source>
        <dbReference type="ARBA" id="ARBA00022741"/>
    </source>
</evidence>
<dbReference type="GO" id="GO:0016197">
    <property type="term" value="P:endosomal transport"/>
    <property type="evidence" value="ECO:0007669"/>
    <property type="project" value="TreeGrafter"/>
</dbReference>
<dbReference type="InterPro" id="IPR031692">
    <property type="entry name" value="EHD_N"/>
</dbReference>
<dbReference type="GO" id="GO:0010008">
    <property type="term" value="C:endosome membrane"/>
    <property type="evidence" value="ECO:0007669"/>
    <property type="project" value="UniProtKB-SubCell"/>
</dbReference>
<dbReference type="Pfam" id="PF16880">
    <property type="entry name" value="EHD_N"/>
    <property type="match status" value="1"/>
</dbReference>
<dbReference type="InterPro" id="IPR045063">
    <property type="entry name" value="Dynamin_N"/>
</dbReference>
<keyword evidence="9 10" id="KW-0472">Membrane</keyword>
<feature type="domain" description="Dynamin-type G" evidence="13">
    <location>
        <begin position="193"/>
        <end position="433"/>
    </location>
</feature>
<dbReference type="Pfam" id="PF12763">
    <property type="entry name" value="EH"/>
    <property type="match status" value="1"/>
</dbReference>
<accession>A0A8T2XKW4</accession>
<dbReference type="Gene3D" id="1.10.238.10">
    <property type="entry name" value="EF-hand"/>
    <property type="match status" value="1"/>
</dbReference>
<feature type="domain" description="EH" evidence="11">
    <location>
        <begin position="16"/>
        <end position="95"/>
    </location>
</feature>
<dbReference type="Gene3D" id="3.40.50.300">
    <property type="entry name" value="P-loop containing nucleotide triphosphate hydrolases"/>
    <property type="match status" value="1"/>
</dbReference>
<reference evidence="14" key="1">
    <citation type="journal article" date="2021" name="J. Hered.">
        <title>Genome Assembly of Salicaceae Populus deltoides (Eastern Cottonwood) I-69 Based on Nanopore Sequencing and Hi-C Technologies.</title>
        <authorList>
            <person name="Bai S."/>
            <person name="Wu H."/>
            <person name="Zhang J."/>
            <person name="Pan Z."/>
            <person name="Zhao W."/>
            <person name="Li Z."/>
            <person name="Tong C."/>
        </authorList>
    </citation>
    <scope>NUCLEOTIDE SEQUENCE</scope>
    <source>
        <tissue evidence="14">Leaf</tissue>
    </source>
</reference>
<dbReference type="SUPFAM" id="SSF52540">
    <property type="entry name" value="P-loop containing nucleoside triphosphate hydrolases"/>
    <property type="match status" value="1"/>
</dbReference>
<dbReference type="InterPro" id="IPR030381">
    <property type="entry name" value="G_DYNAMIN_dom"/>
</dbReference>
<evidence type="ECO:0000256" key="5">
    <source>
        <dbReference type="ARBA" id="ARBA00022723"/>
    </source>
</evidence>
<evidence type="ECO:0000256" key="10">
    <source>
        <dbReference type="SAM" id="Phobius"/>
    </source>
</evidence>
<feature type="transmembrane region" description="Helical" evidence="10">
    <location>
        <begin position="466"/>
        <end position="484"/>
    </location>
</feature>
<dbReference type="PANTHER" id="PTHR11216:SF138">
    <property type="entry name" value="EH DOMAIN-CONTAINING PROTEIN 2"/>
    <property type="match status" value="1"/>
</dbReference>
<dbReference type="InterPro" id="IPR000261">
    <property type="entry name" value="EH_dom"/>
</dbReference>
<dbReference type="PROSITE" id="PS50031">
    <property type="entry name" value="EH"/>
    <property type="match status" value="1"/>
</dbReference>
<evidence type="ECO:0000259" key="11">
    <source>
        <dbReference type="PROSITE" id="PS50031"/>
    </source>
</evidence>
<dbReference type="AlphaFoldDB" id="A0A8T2XKW4"/>
<organism evidence="14 15">
    <name type="scientific">Populus deltoides</name>
    <name type="common">Eastern poplar</name>
    <name type="synonym">Eastern cottonwood</name>
    <dbReference type="NCBI Taxonomy" id="3696"/>
    <lineage>
        <taxon>Eukaryota</taxon>
        <taxon>Viridiplantae</taxon>
        <taxon>Streptophyta</taxon>
        <taxon>Embryophyta</taxon>
        <taxon>Tracheophyta</taxon>
        <taxon>Spermatophyta</taxon>
        <taxon>Magnoliopsida</taxon>
        <taxon>eudicotyledons</taxon>
        <taxon>Gunneridae</taxon>
        <taxon>Pentapetalae</taxon>
        <taxon>rosids</taxon>
        <taxon>fabids</taxon>
        <taxon>Malpighiales</taxon>
        <taxon>Salicaceae</taxon>
        <taxon>Saliceae</taxon>
        <taxon>Populus</taxon>
    </lineage>
</organism>
<dbReference type="Pfam" id="PF18150">
    <property type="entry name" value="DUF5600"/>
    <property type="match status" value="1"/>
</dbReference>
<dbReference type="InterPro" id="IPR011992">
    <property type="entry name" value="EF-hand-dom_pair"/>
</dbReference>
<evidence type="ECO:0000256" key="7">
    <source>
        <dbReference type="ARBA" id="ARBA00022753"/>
    </source>
</evidence>
<keyword evidence="10" id="KW-1133">Transmembrane helix</keyword>
<dbReference type="Proteomes" id="UP000807159">
    <property type="component" value="Chromosome 11"/>
</dbReference>
<evidence type="ECO:0000256" key="8">
    <source>
        <dbReference type="ARBA" id="ARBA00022837"/>
    </source>
</evidence>
<evidence type="ECO:0000256" key="4">
    <source>
        <dbReference type="ARBA" id="ARBA00022583"/>
    </source>
</evidence>
<dbReference type="PANTHER" id="PTHR11216">
    <property type="entry name" value="EH DOMAIN"/>
    <property type="match status" value="1"/>
</dbReference>
<keyword evidence="6" id="KW-0547">Nucleotide-binding</keyword>
<dbReference type="PROSITE" id="PS51718">
    <property type="entry name" value="G_DYNAMIN_2"/>
    <property type="match status" value="1"/>
</dbReference>
<dbReference type="FunFam" id="3.40.50.300:FF:000147">
    <property type="entry name" value="EH domain-containing protein 1"/>
    <property type="match status" value="1"/>
</dbReference>
<dbReference type="SMART" id="SM00027">
    <property type="entry name" value="EH"/>
    <property type="match status" value="1"/>
</dbReference>
<keyword evidence="7" id="KW-0967">Endosome</keyword>
<keyword evidence="8" id="KW-0106">Calcium</keyword>
<name>A0A8T2XKW4_POPDE</name>
<dbReference type="GO" id="GO:0051260">
    <property type="term" value="P:protein homooligomerization"/>
    <property type="evidence" value="ECO:0007669"/>
    <property type="project" value="UniProtKB-ARBA"/>
</dbReference>
<dbReference type="GO" id="GO:0005525">
    <property type="term" value="F:GTP binding"/>
    <property type="evidence" value="ECO:0007669"/>
    <property type="project" value="InterPro"/>
</dbReference>
<evidence type="ECO:0000256" key="3">
    <source>
        <dbReference type="ARBA" id="ARBA00022475"/>
    </source>
</evidence>
<gene>
    <name evidence="14" type="ORF">H0E87_020247</name>
</gene>